<name>A0A7R9MJI8_9ACAR</name>
<evidence type="ECO:0000313" key="1">
    <source>
        <dbReference type="EMBL" id="CAD7661262.1"/>
    </source>
</evidence>
<protein>
    <submittedName>
        <fullName evidence="1">Uncharacterized protein</fullName>
    </submittedName>
</protein>
<sequence length="10" mass="1124">MGCCRTVRKA</sequence>
<accession>A0A7R9MJI8</accession>
<keyword evidence="2" id="KW-1185">Reference proteome</keyword>
<dbReference type="Proteomes" id="UP000728032">
    <property type="component" value="Unassembled WGS sequence"/>
</dbReference>
<proteinExistence type="predicted"/>
<gene>
    <name evidence="1" type="ORF">ONB1V03_LOCUS17823</name>
</gene>
<evidence type="ECO:0000313" key="2">
    <source>
        <dbReference type="Proteomes" id="UP000728032"/>
    </source>
</evidence>
<organism evidence="1">
    <name type="scientific">Oppiella nova</name>
    <dbReference type="NCBI Taxonomy" id="334625"/>
    <lineage>
        <taxon>Eukaryota</taxon>
        <taxon>Metazoa</taxon>
        <taxon>Ecdysozoa</taxon>
        <taxon>Arthropoda</taxon>
        <taxon>Chelicerata</taxon>
        <taxon>Arachnida</taxon>
        <taxon>Acari</taxon>
        <taxon>Acariformes</taxon>
        <taxon>Sarcoptiformes</taxon>
        <taxon>Oribatida</taxon>
        <taxon>Brachypylina</taxon>
        <taxon>Oppioidea</taxon>
        <taxon>Oppiidae</taxon>
        <taxon>Oppiella</taxon>
    </lineage>
</organism>
<dbReference type="EMBL" id="CAJPVJ010023003">
    <property type="protein sequence ID" value="CAG2178398.1"/>
    <property type="molecule type" value="Genomic_DNA"/>
</dbReference>
<reference evidence="1" key="1">
    <citation type="submission" date="2020-11" db="EMBL/GenBank/DDBJ databases">
        <authorList>
            <person name="Tran Van P."/>
        </authorList>
    </citation>
    <scope>NUCLEOTIDE SEQUENCE</scope>
</reference>
<dbReference type="EMBL" id="OC937828">
    <property type="protein sequence ID" value="CAD7661262.1"/>
    <property type="molecule type" value="Genomic_DNA"/>
</dbReference>